<comment type="catalytic activity">
    <reaction evidence="7">
        <text>beta-D-fructose 1,6-bisphosphate = D-glyceraldehyde 3-phosphate + dihydroxyacetone phosphate</text>
        <dbReference type="Rhea" id="RHEA:14729"/>
        <dbReference type="ChEBI" id="CHEBI:32966"/>
        <dbReference type="ChEBI" id="CHEBI:57642"/>
        <dbReference type="ChEBI" id="CHEBI:59776"/>
        <dbReference type="EC" id="4.1.2.13"/>
    </reaction>
</comment>
<dbReference type="Proteomes" id="UP000233040">
    <property type="component" value="Unassembled WGS sequence"/>
</dbReference>
<dbReference type="Ensembl" id="ENSCCAT00000043188.1">
    <property type="protein sequence ID" value="ENSCCAP00000025664.1"/>
    <property type="gene ID" value="ENSCCAG00000030581.1"/>
</dbReference>
<evidence type="ECO:0000256" key="8">
    <source>
        <dbReference type="RuleBase" id="RU004257"/>
    </source>
</evidence>
<keyword evidence="6" id="KW-0704">Schiff base</keyword>
<dbReference type="OMA" id="IIMHPES"/>
<organism evidence="9 10">
    <name type="scientific">Cebus imitator</name>
    <name type="common">Panamanian white-faced capuchin</name>
    <name type="synonym">Cebus capucinus imitator</name>
    <dbReference type="NCBI Taxonomy" id="2715852"/>
    <lineage>
        <taxon>Eukaryota</taxon>
        <taxon>Metazoa</taxon>
        <taxon>Chordata</taxon>
        <taxon>Craniata</taxon>
        <taxon>Vertebrata</taxon>
        <taxon>Euteleostomi</taxon>
        <taxon>Mammalia</taxon>
        <taxon>Eutheria</taxon>
        <taxon>Euarchontoglires</taxon>
        <taxon>Primates</taxon>
        <taxon>Haplorrhini</taxon>
        <taxon>Platyrrhini</taxon>
        <taxon>Cebidae</taxon>
        <taxon>Cebinae</taxon>
        <taxon>Cebus</taxon>
    </lineage>
</organism>
<evidence type="ECO:0000256" key="4">
    <source>
        <dbReference type="ARBA" id="ARBA00023152"/>
    </source>
</evidence>
<reference evidence="9" key="1">
    <citation type="submission" date="2025-08" db="UniProtKB">
        <authorList>
            <consortium name="Ensembl"/>
        </authorList>
    </citation>
    <scope>IDENTIFICATION</scope>
</reference>
<proteinExistence type="inferred from homology"/>
<dbReference type="Gene3D" id="3.20.20.70">
    <property type="entry name" value="Aldolase class I"/>
    <property type="match status" value="2"/>
</dbReference>
<evidence type="ECO:0000256" key="1">
    <source>
        <dbReference type="ARBA" id="ARBA00004714"/>
    </source>
</evidence>
<dbReference type="Pfam" id="PF00274">
    <property type="entry name" value="Glycolytic"/>
    <property type="match status" value="2"/>
</dbReference>
<dbReference type="PROSITE" id="PS00158">
    <property type="entry name" value="ALDOLASE_CLASS_I"/>
    <property type="match status" value="1"/>
</dbReference>
<keyword evidence="4 7" id="KW-0324">Glycolysis</keyword>
<dbReference type="AlphaFoldDB" id="A0A2K5RC13"/>
<dbReference type="EC" id="4.1.2.13" evidence="3 7"/>
<dbReference type="GO" id="GO:0006096">
    <property type="term" value="P:glycolytic process"/>
    <property type="evidence" value="ECO:0007669"/>
    <property type="project" value="UniProtKB-UniPathway"/>
</dbReference>
<dbReference type="InterPro" id="IPR000741">
    <property type="entry name" value="FBA_I"/>
</dbReference>
<sequence length="294" mass="31996">MPYQYPELTPEQKKELSDITHLVMALGKGILAADESPGSIAKWPQSIGTGNKEENRRFYRQLLLTADGRVNPCMGGQKADHGRPFPQVIKSKGALLKREWFPLAGTNGETITQGLDGLSERCAQYKKDGADFAKWRCPSPSWKMPTHCKVLAAVYKALSYHHIYLEGTLLKPNMVTPGQACTQKFPHEEIAMVTVTALCHNSSPAVPGITFLSGALSEEEASISLNAINKCPLLKPWASALKAWGGKKENKKVVQEEHIKRALANSLASQGKYTPSGQAGAAASESLVISNHAY</sequence>
<evidence type="ECO:0000313" key="10">
    <source>
        <dbReference type="Proteomes" id="UP000233040"/>
    </source>
</evidence>
<evidence type="ECO:0000256" key="3">
    <source>
        <dbReference type="ARBA" id="ARBA00013068"/>
    </source>
</evidence>
<evidence type="ECO:0000313" key="9">
    <source>
        <dbReference type="Ensembl" id="ENSCCAP00000025664.1"/>
    </source>
</evidence>
<dbReference type="SUPFAM" id="SSF51569">
    <property type="entry name" value="Aldolase"/>
    <property type="match status" value="1"/>
</dbReference>
<dbReference type="UniPathway" id="UPA00109">
    <property type="reaction ID" value="UER00183"/>
</dbReference>
<dbReference type="STRING" id="9516.ENSCCAP00000025664"/>
<protein>
    <recommendedName>
        <fullName evidence="3 7">Fructose-bisphosphate aldolase</fullName>
        <ecNumber evidence="3 7">4.1.2.13</ecNumber>
    </recommendedName>
</protein>
<comment type="pathway">
    <text evidence="1 8">Carbohydrate degradation; glycolysis; D-glyceraldehyde 3-phosphate and glycerone phosphate from D-glucose: step 4/4.</text>
</comment>
<dbReference type="InterPro" id="IPR029768">
    <property type="entry name" value="Aldolase_I_AS"/>
</dbReference>
<evidence type="ECO:0000256" key="5">
    <source>
        <dbReference type="ARBA" id="ARBA00023239"/>
    </source>
</evidence>
<dbReference type="InterPro" id="IPR013785">
    <property type="entry name" value="Aldolase_TIM"/>
</dbReference>
<accession>A0A2K5RC13</accession>
<evidence type="ECO:0000256" key="7">
    <source>
        <dbReference type="RuleBase" id="RU003994"/>
    </source>
</evidence>
<evidence type="ECO:0000256" key="2">
    <source>
        <dbReference type="ARBA" id="ARBA00010387"/>
    </source>
</evidence>
<dbReference type="GO" id="GO:0004332">
    <property type="term" value="F:fructose-bisphosphate aldolase activity"/>
    <property type="evidence" value="ECO:0007669"/>
    <property type="project" value="UniProtKB-EC"/>
</dbReference>
<comment type="similarity">
    <text evidence="2 7">Belongs to the class I fructose-bisphosphate aldolase family.</text>
</comment>
<keyword evidence="5 7" id="KW-0456">Lyase</keyword>
<reference evidence="9" key="2">
    <citation type="submission" date="2025-09" db="UniProtKB">
        <authorList>
            <consortium name="Ensembl"/>
        </authorList>
    </citation>
    <scope>IDENTIFICATION</scope>
</reference>
<name>A0A2K5RC13_CEBIM</name>
<dbReference type="GeneTree" id="ENSGT00950000182987"/>
<dbReference type="PANTHER" id="PTHR11627">
    <property type="entry name" value="FRUCTOSE-BISPHOSPHATE ALDOLASE"/>
    <property type="match status" value="1"/>
</dbReference>
<keyword evidence="10" id="KW-1185">Reference proteome</keyword>
<evidence type="ECO:0000256" key="6">
    <source>
        <dbReference type="ARBA" id="ARBA00023270"/>
    </source>
</evidence>